<dbReference type="OrthoDB" id="5291617at2"/>
<dbReference type="STRING" id="28115.HQ47_05805"/>
<evidence type="ECO:0000313" key="4">
    <source>
        <dbReference type="Proteomes" id="UP000030103"/>
    </source>
</evidence>
<dbReference type="RefSeq" id="WP_036873943.1">
    <property type="nucleotide sequence ID" value="NZ_JRFA01000015.1"/>
</dbReference>
<feature type="domain" description="ATP-grasp" evidence="2">
    <location>
        <begin position="126"/>
        <end position="340"/>
    </location>
</feature>
<name>A0A0A2E5M4_9PORP</name>
<dbReference type="GO" id="GO:0046872">
    <property type="term" value="F:metal ion binding"/>
    <property type="evidence" value="ECO:0007669"/>
    <property type="project" value="InterPro"/>
</dbReference>
<comment type="caution">
    <text evidence="3">The sequence shown here is derived from an EMBL/GenBank/DDBJ whole genome shotgun (WGS) entry which is preliminary data.</text>
</comment>
<dbReference type="Proteomes" id="UP000030103">
    <property type="component" value="Unassembled WGS sequence"/>
</dbReference>
<evidence type="ECO:0000259" key="2">
    <source>
        <dbReference type="PROSITE" id="PS50975"/>
    </source>
</evidence>
<protein>
    <recommendedName>
        <fullName evidence="2">ATP-grasp domain-containing protein</fullName>
    </recommendedName>
</protein>
<organism evidence="3 4">
    <name type="scientific">Porphyromonas macacae</name>
    <dbReference type="NCBI Taxonomy" id="28115"/>
    <lineage>
        <taxon>Bacteria</taxon>
        <taxon>Pseudomonadati</taxon>
        <taxon>Bacteroidota</taxon>
        <taxon>Bacteroidia</taxon>
        <taxon>Bacteroidales</taxon>
        <taxon>Porphyromonadaceae</taxon>
        <taxon>Porphyromonas</taxon>
    </lineage>
</organism>
<accession>A0A0A2E5M4</accession>
<dbReference type="PROSITE" id="PS50975">
    <property type="entry name" value="ATP_GRASP"/>
    <property type="match status" value="1"/>
</dbReference>
<sequence>MTLPRILVYNPGHEEALPLAPKATYTPPRIVWRMMTDLGLLARFEATPEDLIYIPNGSFEVFTLYDHKGNSVPTESATETYRLSLWGAEPHTAEYIRSSLQAKGINVLSPVFPPEIAKLSHRALAAAGMHSMGLPARNIPVWISCPEEMECSLANFKKQGITHLLAKLPFTGSGRGLISIELPVEKQLEEKLLKALKKYGSISIEPFLNVSENWATEWYCDGKGAVVFTALSHFITRTNGAYDGNILAPQSRLYNLLESKCRSAKTDLSDLLDKQQRFLSSVYNNYNGFLGVDMFFHTDDTGNIHLHPCVEINVRQTMGLLAHQIYEALSLAPKIYRFCLHIAANPLKLELRLPDITGVDGYIPLTPIQKETTAHAYLLPYTGTF</sequence>
<reference evidence="3 4" key="1">
    <citation type="submission" date="2014-09" db="EMBL/GenBank/DDBJ databases">
        <title>Draft Genome Sequence of Porphyromonas macacae COT-192_OH2859.</title>
        <authorList>
            <person name="Wallis C."/>
            <person name="Deusch O."/>
            <person name="O'Flynn C."/>
            <person name="Davis I."/>
            <person name="Horsfall A."/>
            <person name="Kirkwood N."/>
            <person name="Harris S."/>
            <person name="Eisen J.A."/>
            <person name="Coil D.A."/>
            <person name="Darling A.E."/>
            <person name="Jospin G."/>
            <person name="Alexiev A."/>
        </authorList>
    </citation>
    <scope>NUCLEOTIDE SEQUENCE [LARGE SCALE GENOMIC DNA]</scope>
    <source>
        <strain evidence="4">COT-192 OH2859</strain>
    </source>
</reference>
<dbReference type="GO" id="GO:0005524">
    <property type="term" value="F:ATP binding"/>
    <property type="evidence" value="ECO:0007669"/>
    <property type="project" value="UniProtKB-UniRule"/>
</dbReference>
<keyword evidence="1" id="KW-0067">ATP-binding</keyword>
<dbReference type="InterPro" id="IPR011761">
    <property type="entry name" value="ATP-grasp"/>
</dbReference>
<gene>
    <name evidence="3" type="ORF">HQ47_05805</name>
</gene>
<dbReference type="SUPFAM" id="SSF56059">
    <property type="entry name" value="Glutathione synthetase ATP-binding domain-like"/>
    <property type="match status" value="1"/>
</dbReference>
<keyword evidence="1" id="KW-0547">Nucleotide-binding</keyword>
<dbReference type="EMBL" id="JRFA01000015">
    <property type="protein sequence ID" value="KGN74181.1"/>
    <property type="molecule type" value="Genomic_DNA"/>
</dbReference>
<dbReference type="eggNOG" id="ENOG502ZFUJ">
    <property type="taxonomic scope" value="Bacteria"/>
</dbReference>
<evidence type="ECO:0000313" key="3">
    <source>
        <dbReference type="EMBL" id="KGN74181.1"/>
    </source>
</evidence>
<keyword evidence="4" id="KW-1185">Reference proteome</keyword>
<proteinExistence type="predicted"/>
<dbReference type="AlphaFoldDB" id="A0A0A2E5M4"/>
<evidence type="ECO:0000256" key="1">
    <source>
        <dbReference type="PROSITE-ProRule" id="PRU00409"/>
    </source>
</evidence>